<feature type="compositionally biased region" description="Basic and acidic residues" evidence="1">
    <location>
        <begin position="18"/>
        <end position="40"/>
    </location>
</feature>
<feature type="compositionally biased region" description="Basic and acidic residues" evidence="1">
    <location>
        <begin position="244"/>
        <end position="253"/>
    </location>
</feature>
<dbReference type="InterPro" id="IPR025118">
    <property type="entry name" value="DUF4045"/>
</dbReference>
<protein>
    <recommendedName>
        <fullName evidence="6">DUF4045 domain-containing protein</fullName>
    </recommendedName>
</protein>
<dbReference type="SMART" id="SM00262">
    <property type="entry name" value="GEL"/>
    <property type="match status" value="2"/>
</dbReference>
<dbReference type="InterPro" id="IPR057226">
    <property type="entry name" value="DUF7904"/>
</dbReference>
<comment type="caution">
    <text evidence="4">The sequence shown here is derived from an EMBL/GenBank/DDBJ whole genome shotgun (WGS) entry which is preliminary data.</text>
</comment>
<feature type="compositionally biased region" description="Low complexity" evidence="1">
    <location>
        <begin position="283"/>
        <end position="301"/>
    </location>
</feature>
<proteinExistence type="predicted"/>
<feature type="compositionally biased region" description="Polar residues" evidence="1">
    <location>
        <begin position="539"/>
        <end position="548"/>
    </location>
</feature>
<feature type="compositionally biased region" description="Polar residues" evidence="1">
    <location>
        <begin position="620"/>
        <end position="631"/>
    </location>
</feature>
<dbReference type="GO" id="GO:0008154">
    <property type="term" value="P:actin polymerization or depolymerization"/>
    <property type="evidence" value="ECO:0007669"/>
    <property type="project" value="TreeGrafter"/>
</dbReference>
<feature type="compositionally biased region" description="Polar residues" evidence="1">
    <location>
        <begin position="93"/>
        <end position="103"/>
    </location>
</feature>
<feature type="compositionally biased region" description="Basic and acidic residues" evidence="1">
    <location>
        <begin position="268"/>
        <end position="281"/>
    </location>
</feature>
<sequence>MSTESTADSSEDVNDFLQRIKELGDRRDQEDEERNRKLEEEILQGRAERQARRAGIESHLQMDAVPSERARSISPTKSSPANTPIASKAAVAPTSSLSQTQSPKFEAKTDPEPRRDMAFDDAMDRLTGSTSPLKENSSDVDTERTVTEPDFKRNLPIKPSPSSAMPSRNSGSALSWQRRPNSQSSDRAQSRPLSMVATENAARSPRATPPAELSPTAETSLPDPAWFRQTADRALNSPAHRRNRVEDENRSDHGPNTSRVQIPGMSRKSSEPDKVLDEPVDRSVSPSRSSVSYGSGSRFSYQASPKLPGMGSPMPLTSAQRLDPPTDSKLEGRALAMSPTQGRISPDRLDRPLSPTKGMGGFVQSAMMKRSDSVNKRWSVQSTSGLTRGNSVASNRSSVDPTTGSSMSNVVNSVAREPTPSILSRDSSPRPTSRPSSSHSNSTLTQERPGTSSSMRSSMTTSTTNDGFVKPALPASQIQTPAEGHTSQATDYQTHTRRDITPPSSPTKTMDSRRWSPTKSSWLESALNKPDSPKPKATPLSQQPSWMSEINKAKQKGSFDLGRRPSVGPRHEVNIGGLMRSPPPGGIAKQSSISGLPAGLSSVAVKPEAISPEFKDSPNPVDSTDAPSKLSTTDDKAKPNTPPKKDFRAALKARPQPSDSGASEPEFKNVFGQLRRTKIQNYVAPDELKNNITRGKAALNLTGGPKKTERVDEFKDAILKKKDDFKKAQSEGKGVTRSTSGGSQDSPLPEALAKRQALGRSDSIISGTASRGLESSSGARVAPESPKPGLVKEASAPGRLQAKETPAGKLAGRLNPGLAGLLARGPPSIASESSRSSSPAQSLRAASITSSSQPAEPGPQLTHMTKARARGPRRKAPTSMPTPNPSLPPSNSVEKPIIAEQEILKESPSLEVKTTPQVLERAQSPTKIPGHIRSPSKVLDRFPQSPTKVDENSVSQSSSPRKLDMKRRSQFLQDVANKNSTTDLQLESPKPSSPTNKANDPEIFVKSQEPNLETEQASSPKPKPSTPVKSPALSQHFEPSPVTSPVDSPETIKLKPLPLSPRKSTTLEKQPSLPSPTQQKFSTSGVLGTVEKVDRESAMSVKNATSLWDRPSVASVETTQPRAPSPIKLPTHDDEKAAMVGAGLRSPSPVKATASLGFQKSTAAPRGARPLPTPPAKNSAPPETESILSPPPGAGVRPRSPGISKKPLDLSVPQASEASQLLGGFFGENKPQADFSVDTASLLTSRPDIGGNIKTLRSALYQFSSDGKKQQVPNHQDRILFEGNLYLCTHTFGNAAGKKLTHVYFWIGDGVSDSIVGDMEVFAQREAKSAGGKLIKIRQGHETPEFFLALDGIIITRRGSSNKYDSLAPHILCARKHFGQIAFDEVDFSPASLCSGFPYLICTQSGKAYLWKGKGSGIDELGCARLIGSDSGLTGEIEEVEDGSEPASFLQIFGDGVDIPKSADHWRMKPNYSKYCGRLFVADSAAKEQIVELSPFCQSDLEASKIYILDAFFEIYIIVGSNSQSQFLAFQNSLMFAQEYGILAAGMEDRPFVPVSTVVLEGVPKDLKSVFRKWVEGLSITLHKPAAGGLQRGRSLRVVPLTAALEATRI</sequence>
<reference evidence="4 5" key="1">
    <citation type="submission" date="2017-04" db="EMBL/GenBank/DDBJ databases">
        <title>Draft genome sequence of Marssonina coronaria NL1: causal agent of apple blotch.</title>
        <authorList>
            <person name="Cheng Q."/>
        </authorList>
    </citation>
    <scope>NUCLEOTIDE SEQUENCE [LARGE SCALE GENOMIC DNA]</scope>
    <source>
        <strain evidence="4 5">NL1</strain>
    </source>
</reference>
<evidence type="ECO:0000313" key="5">
    <source>
        <dbReference type="Proteomes" id="UP000242519"/>
    </source>
</evidence>
<keyword evidence="5" id="KW-1185">Reference proteome</keyword>
<feature type="compositionally biased region" description="Polar residues" evidence="1">
    <location>
        <begin position="970"/>
        <end position="985"/>
    </location>
</feature>
<dbReference type="STRING" id="503106.A0A218Z817"/>
<feature type="compositionally biased region" description="Low complexity" evidence="1">
    <location>
        <begin position="424"/>
        <end position="464"/>
    </location>
</feature>
<dbReference type="GO" id="GO:0015629">
    <property type="term" value="C:actin cytoskeleton"/>
    <property type="evidence" value="ECO:0007669"/>
    <property type="project" value="TreeGrafter"/>
</dbReference>
<dbReference type="Pfam" id="PF25480">
    <property type="entry name" value="DUF7904"/>
    <property type="match status" value="1"/>
</dbReference>
<accession>A0A218Z817</accession>
<evidence type="ECO:0000313" key="4">
    <source>
        <dbReference type="EMBL" id="OWP03395.1"/>
    </source>
</evidence>
<evidence type="ECO:0008006" key="6">
    <source>
        <dbReference type="Google" id="ProtNLM"/>
    </source>
</evidence>
<feature type="compositionally biased region" description="Basic and acidic residues" evidence="1">
    <location>
        <begin position="632"/>
        <end position="649"/>
    </location>
</feature>
<feature type="compositionally biased region" description="Basic and acidic residues" evidence="1">
    <location>
        <begin position="706"/>
        <end position="730"/>
    </location>
</feature>
<evidence type="ECO:0000256" key="1">
    <source>
        <dbReference type="SAM" id="MobiDB-lite"/>
    </source>
</evidence>
<feature type="compositionally biased region" description="Low complexity" evidence="1">
    <location>
        <begin position="826"/>
        <end position="847"/>
    </location>
</feature>
<dbReference type="GO" id="GO:0005737">
    <property type="term" value="C:cytoplasm"/>
    <property type="evidence" value="ECO:0007669"/>
    <property type="project" value="TreeGrafter"/>
</dbReference>
<feature type="region of interest" description="Disordered" evidence="1">
    <location>
        <begin position="687"/>
        <end position="1209"/>
    </location>
</feature>
<dbReference type="Proteomes" id="UP000242519">
    <property type="component" value="Unassembled WGS sequence"/>
</dbReference>
<feature type="domain" description="DUF4045" evidence="2">
    <location>
        <begin position="10"/>
        <end position="725"/>
    </location>
</feature>
<feature type="compositionally biased region" description="Polar residues" evidence="1">
    <location>
        <begin position="476"/>
        <end position="493"/>
    </location>
</feature>
<dbReference type="PANTHER" id="PTHR11977:SF133">
    <property type="entry name" value="DUF4045 DOMAIN-CONTAINING PROTEIN"/>
    <property type="match status" value="1"/>
</dbReference>
<dbReference type="OrthoDB" id="6375767at2759"/>
<feature type="compositionally biased region" description="Polar residues" evidence="1">
    <location>
        <begin position="736"/>
        <end position="746"/>
    </location>
</feature>
<feature type="compositionally biased region" description="Polar residues" evidence="1">
    <location>
        <begin position="944"/>
        <end position="960"/>
    </location>
</feature>
<feature type="compositionally biased region" description="Basic and acidic residues" evidence="1">
    <location>
        <begin position="46"/>
        <end position="56"/>
    </location>
</feature>
<feature type="domain" description="DUF7904" evidence="3">
    <location>
        <begin position="1260"/>
        <end position="1358"/>
    </location>
</feature>
<dbReference type="InterPro" id="IPR007122">
    <property type="entry name" value="Villin/Gelsolin"/>
</dbReference>
<organism evidence="4 5">
    <name type="scientific">Diplocarpon coronariae</name>
    <dbReference type="NCBI Taxonomy" id="2795749"/>
    <lineage>
        <taxon>Eukaryota</taxon>
        <taxon>Fungi</taxon>
        <taxon>Dikarya</taxon>
        <taxon>Ascomycota</taxon>
        <taxon>Pezizomycotina</taxon>
        <taxon>Leotiomycetes</taxon>
        <taxon>Helotiales</taxon>
        <taxon>Drepanopezizaceae</taxon>
        <taxon>Diplocarpon</taxon>
    </lineage>
</organism>
<feature type="region of interest" description="Disordered" evidence="1">
    <location>
        <begin position="607"/>
        <end position="669"/>
    </location>
</feature>
<feature type="compositionally biased region" description="Polar residues" evidence="1">
    <location>
        <begin position="763"/>
        <end position="778"/>
    </location>
</feature>
<feature type="compositionally biased region" description="Polar residues" evidence="1">
    <location>
        <begin position="376"/>
        <end position="412"/>
    </location>
</feature>
<feature type="region of interest" description="Disordered" evidence="1">
    <location>
        <begin position="1"/>
        <end position="594"/>
    </location>
</feature>
<feature type="compositionally biased region" description="Polar residues" evidence="1">
    <location>
        <begin position="73"/>
        <end position="85"/>
    </location>
</feature>
<dbReference type="Pfam" id="PF13254">
    <property type="entry name" value="DUF4045"/>
    <property type="match status" value="1"/>
</dbReference>
<evidence type="ECO:0000259" key="2">
    <source>
        <dbReference type="Pfam" id="PF13254"/>
    </source>
</evidence>
<dbReference type="EMBL" id="MZNU01000176">
    <property type="protein sequence ID" value="OWP03395.1"/>
    <property type="molecule type" value="Genomic_DNA"/>
</dbReference>
<dbReference type="GO" id="GO:0051016">
    <property type="term" value="P:barbed-end actin filament capping"/>
    <property type="evidence" value="ECO:0007669"/>
    <property type="project" value="TreeGrafter"/>
</dbReference>
<feature type="compositionally biased region" description="Polar residues" evidence="1">
    <location>
        <begin position="1008"/>
        <end position="1017"/>
    </location>
</feature>
<dbReference type="Gene3D" id="3.40.20.10">
    <property type="entry name" value="Severin"/>
    <property type="match status" value="3"/>
</dbReference>
<dbReference type="GO" id="GO:0005546">
    <property type="term" value="F:phosphatidylinositol-4,5-bisphosphate binding"/>
    <property type="evidence" value="ECO:0007669"/>
    <property type="project" value="TreeGrafter"/>
</dbReference>
<feature type="compositionally biased region" description="Basic and acidic residues" evidence="1">
    <location>
        <begin position="141"/>
        <end position="153"/>
    </location>
</feature>
<dbReference type="GO" id="GO:0051015">
    <property type="term" value="F:actin filament binding"/>
    <property type="evidence" value="ECO:0007669"/>
    <property type="project" value="InterPro"/>
</dbReference>
<dbReference type="InParanoid" id="A0A218Z817"/>
<dbReference type="GO" id="GO:0051014">
    <property type="term" value="P:actin filament severing"/>
    <property type="evidence" value="ECO:0007669"/>
    <property type="project" value="TreeGrafter"/>
</dbReference>
<feature type="compositionally biased region" description="Polar residues" evidence="1">
    <location>
        <begin position="1075"/>
        <end position="1086"/>
    </location>
</feature>
<feature type="compositionally biased region" description="Basic residues" evidence="1">
    <location>
        <begin position="865"/>
        <end position="876"/>
    </location>
</feature>
<dbReference type="SUPFAM" id="SSF55753">
    <property type="entry name" value="Actin depolymerizing proteins"/>
    <property type="match status" value="3"/>
</dbReference>
<feature type="compositionally biased region" description="Polar residues" evidence="1">
    <location>
        <begin position="160"/>
        <end position="187"/>
    </location>
</feature>
<name>A0A218Z817_9HELO</name>
<gene>
    <name evidence="4" type="ORF">B2J93_7413</name>
</gene>
<feature type="compositionally biased region" description="Basic and acidic residues" evidence="1">
    <location>
        <begin position="105"/>
        <end position="124"/>
    </location>
</feature>
<evidence type="ECO:0000259" key="3">
    <source>
        <dbReference type="Pfam" id="PF25480"/>
    </source>
</evidence>
<dbReference type="PANTHER" id="PTHR11977">
    <property type="entry name" value="VILLIN"/>
    <property type="match status" value="1"/>
</dbReference>
<dbReference type="InterPro" id="IPR029006">
    <property type="entry name" value="ADF-H/Gelsolin-like_dom_sf"/>
</dbReference>